<comment type="caution">
    <text evidence="2">The sequence shown here is derived from an EMBL/GenBank/DDBJ whole genome shotgun (WGS) entry which is preliminary data.</text>
</comment>
<keyword evidence="1" id="KW-1133">Transmembrane helix</keyword>
<feature type="transmembrane region" description="Helical" evidence="1">
    <location>
        <begin position="41"/>
        <end position="58"/>
    </location>
</feature>
<feature type="transmembrane region" description="Helical" evidence="1">
    <location>
        <begin position="283"/>
        <end position="305"/>
    </location>
</feature>
<gene>
    <name evidence="2" type="ORF">SNE40_019144</name>
</gene>
<organism evidence="2 3">
    <name type="scientific">Patella caerulea</name>
    <name type="common">Rayed Mediterranean limpet</name>
    <dbReference type="NCBI Taxonomy" id="87958"/>
    <lineage>
        <taxon>Eukaryota</taxon>
        <taxon>Metazoa</taxon>
        <taxon>Spiralia</taxon>
        <taxon>Lophotrochozoa</taxon>
        <taxon>Mollusca</taxon>
        <taxon>Gastropoda</taxon>
        <taxon>Patellogastropoda</taxon>
        <taxon>Patelloidea</taxon>
        <taxon>Patellidae</taxon>
        <taxon>Patella</taxon>
    </lineage>
</organism>
<name>A0AAN8P5B2_PATCE</name>
<feature type="transmembrane region" description="Helical" evidence="1">
    <location>
        <begin position="173"/>
        <end position="197"/>
    </location>
</feature>
<evidence type="ECO:0000256" key="1">
    <source>
        <dbReference type="SAM" id="Phobius"/>
    </source>
</evidence>
<keyword evidence="1" id="KW-0812">Transmembrane</keyword>
<feature type="transmembrane region" description="Helical" evidence="1">
    <location>
        <begin position="7"/>
        <end position="29"/>
    </location>
</feature>
<dbReference type="EMBL" id="JAZGQO010000014">
    <property type="protein sequence ID" value="KAK6170847.1"/>
    <property type="molecule type" value="Genomic_DNA"/>
</dbReference>
<sequence>MTLKQRMLAYCACCLGFSLMNHVFFFYYVKVFLNYYKIEEGWFQFAQMLYLVWNMINDPLFAYIQDTTNFRLTKTRREAILYTAPLFSLSFILIWFPWAQGTWVTGLHLITALCLYDTFFTYIGLAFCCLFTEISSDPKVRLQLTQWSNIAGLISSLSVLICEFTSDSLKDFQAFQLTAVVIAIIGTILMVYCGLYAHTEHDLNQMQKGSSNDEVTHEKSSESSVWRLTWQILSERNFITFVIVNFFQGFHRTFLSNFVAIIFDELIPDDVVSSSIRKSFYGSLHFVSSLIVILGVPLAQTIGYYKTIKWSFIWKIFAGIIMFMLGRQYIIIMMIYILVDSALASAAASFFNIPLSEIADHDMYKYGRSHPITSMVYGTNALIVKPAQSLCPMLTVAILNRYGYEEHKTGKLGLQDLDSLKDTMFLLACGYSCILGIIQFISWSKYVLNTRNSTELVINGPSQF</sequence>
<feature type="transmembrane region" description="Helical" evidence="1">
    <location>
        <begin position="79"/>
        <end position="98"/>
    </location>
</feature>
<proteinExistence type="predicted"/>
<evidence type="ECO:0000313" key="3">
    <source>
        <dbReference type="Proteomes" id="UP001347796"/>
    </source>
</evidence>
<dbReference type="InterPro" id="IPR036259">
    <property type="entry name" value="MFS_trans_sf"/>
</dbReference>
<accession>A0AAN8P5B2</accession>
<protein>
    <submittedName>
        <fullName evidence="2">Uncharacterized protein</fullName>
    </submittedName>
</protein>
<feature type="transmembrane region" description="Helical" evidence="1">
    <location>
        <begin position="110"/>
        <end position="132"/>
    </location>
</feature>
<dbReference type="AlphaFoldDB" id="A0AAN8P5B2"/>
<dbReference type="InterPro" id="IPR040035">
    <property type="entry name" value="TMEM180"/>
</dbReference>
<keyword evidence="3" id="KW-1185">Reference proteome</keyword>
<feature type="transmembrane region" description="Helical" evidence="1">
    <location>
        <begin position="144"/>
        <end position="161"/>
    </location>
</feature>
<evidence type="ECO:0000313" key="2">
    <source>
        <dbReference type="EMBL" id="KAK6170847.1"/>
    </source>
</evidence>
<feature type="transmembrane region" description="Helical" evidence="1">
    <location>
        <begin position="238"/>
        <end position="263"/>
    </location>
</feature>
<dbReference type="SUPFAM" id="SSF103473">
    <property type="entry name" value="MFS general substrate transporter"/>
    <property type="match status" value="1"/>
</dbReference>
<feature type="transmembrane region" description="Helical" evidence="1">
    <location>
        <begin position="424"/>
        <end position="443"/>
    </location>
</feature>
<dbReference type="Pfam" id="PF13347">
    <property type="entry name" value="MFS_2"/>
    <property type="match status" value="1"/>
</dbReference>
<dbReference type="PANTHER" id="PTHR28658:SF1">
    <property type="entry name" value="MAJOR FACILITATOR SUPERFAMILY DOMAIN CONTAINING 13B"/>
    <property type="match status" value="1"/>
</dbReference>
<dbReference type="Proteomes" id="UP001347796">
    <property type="component" value="Unassembled WGS sequence"/>
</dbReference>
<dbReference type="PANTHER" id="PTHR28658">
    <property type="entry name" value="TRANSMEMBRANE PROTEIN 180"/>
    <property type="match status" value="1"/>
</dbReference>
<keyword evidence="1" id="KW-0472">Membrane</keyword>
<feature type="transmembrane region" description="Helical" evidence="1">
    <location>
        <begin position="312"/>
        <end position="339"/>
    </location>
</feature>
<reference evidence="2 3" key="1">
    <citation type="submission" date="2024-01" db="EMBL/GenBank/DDBJ databases">
        <title>The genome of the rayed Mediterranean limpet Patella caerulea (Linnaeus, 1758).</title>
        <authorList>
            <person name="Anh-Thu Weber A."/>
            <person name="Halstead-Nussloch G."/>
        </authorList>
    </citation>
    <scope>NUCLEOTIDE SEQUENCE [LARGE SCALE GENOMIC DNA]</scope>
    <source>
        <strain evidence="2">AATW-2023a</strain>
        <tissue evidence="2">Whole specimen</tissue>
    </source>
</reference>